<dbReference type="Pfam" id="PF10865">
    <property type="entry name" value="DUF2703"/>
    <property type="match status" value="1"/>
</dbReference>
<name>A0ABT4JC84_9RHOB</name>
<comment type="caution">
    <text evidence="1">The sequence shown here is derived from an EMBL/GenBank/DDBJ whole genome shotgun (WGS) entry which is preliminary data.</text>
</comment>
<gene>
    <name evidence="1" type="ORF">OU682_21630</name>
</gene>
<dbReference type="RefSeq" id="WP_268944277.1">
    <property type="nucleotide sequence ID" value="NZ_JAPTYD010000074.1"/>
</dbReference>
<evidence type="ECO:0000313" key="2">
    <source>
        <dbReference type="Proteomes" id="UP001149822"/>
    </source>
</evidence>
<evidence type="ECO:0000313" key="1">
    <source>
        <dbReference type="EMBL" id="MCZ0964182.1"/>
    </source>
</evidence>
<protein>
    <submittedName>
        <fullName evidence="1">DUF2703 domain-containing protein</fullName>
    </submittedName>
</protein>
<accession>A0ABT4JC84</accession>
<organism evidence="1 2">
    <name type="scientific">Paracoccus benzoatiresistens</name>
    <dbReference type="NCBI Taxonomy" id="2997341"/>
    <lineage>
        <taxon>Bacteria</taxon>
        <taxon>Pseudomonadati</taxon>
        <taxon>Pseudomonadota</taxon>
        <taxon>Alphaproteobacteria</taxon>
        <taxon>Rhodobacterales</taxon>
        <taxon>Paracoccaceae</taxon>
        <taxon>Paracoccus</taxon>
    </lineage>
</organism>
<keyword evidence="2" id="KW-1185">Reference proteome</keyword>
<dbReference type="Proteomes" id="UP001149822">
    <property type="component" value="Unassembled WGS sequence"/>
</dbReference>
<sequence length="159" mass="17015">MRTLPIVWQRLVGAQGTTCPRCRGTGEEVRRAVAQLRTVLESLGIEPVLEEREIDQAAFLRDPLQSNQVLISGRPLDDWLGGRTGSSRCCNECGDRECRTLEVDGQTYETIPEDLVLRAGLIAAAHLPDAAPCPRACSAACCDTAKASDDAAAAGPRPG</sequence>
<dbReference type="InterPro" id="IPR021219">
    <property type="entry name" value="DUF2703"/>
</dbReference>
<dbReference type="EMBL" id="JAPTYD010000074">
    <property type="protein sequence ID" value="MCZ0964182.1"/>
    <property type="molecule type" value="Genomic_DNA"/>
</dbReference>
<reference evidence="1" key="1">
    <citation type="submission" date="2022-12" db="EMBL/GenBank/DDBJ databases">
        <title>Paracoccus sp. EF6 isolated from a lake water.</title>
        <authorList>
            <person name="Liu H."/>
        </authorList>
    </citation>
    <scope>NUCLEOTIDE SEQUENCE</scope>
    <source>
        <strain evidence="1">EF6</strain>
    </source>
</reference>
<proteinExistence type="predicted"/>